<dbReference type="AlphaFoldDB" id="A0A1X7V4H2"/>
<reference evidence="2" key="1">
    <citation type="submission" date="2017-05" db="UniProtKB">
        <authorList>
            <consortium name="EnsemblMetazoa"/>
        </authorList>
    </citation>
    <scope>IDENTIFICATION</scope>
</reference>
<dbReference type="EnsemblMetazoa" id="Aqu2.1.34709_001">
    <property type="protein sequence ID" value="Aqu2.1.34709_001"/>
    <property type="gene ID" value="Aqu2.1.34709"/>
</dbReference>
<feature type="region of interest" description="Disordered" evidence="1">
    <location>
        <begin position="213"/>
        <end position="257"/>
    </location>
</feature>
<accession>A0A1X7V4H2</accession>
<feature type="compositionally biased region" description="Basic and acidic residues" evidence="1">
    <location>
        <begin position="234"/>
        <end position="253"/>
    </location>
</feature>
<evidence type="ECO:0000313" key="2">
    <source>
        <dbReference type="EnsemblMetazoa" id="Aqu2.1.34709_001"/>
    </source>
</evidence>
<dbReference type="InParanoid" id="A0A1X7V4H2"/>
<protein>
    <submittedName>
        <fullName evidence="2">Uncharacterized protein</fullName>
    </submittedName>
</protein>
<organism evidence="2">
    <name type="scientific">Amphimedon queenslandica</name>
    <name type="common">Sponge</name>
    <dbReference type="NCBI Taxonomy" id="400682"/>
    <lineage>
        <taxon>Eukaryota</taxon>
        <taxon>Metazoa</taxon>
        <taxon>Porifera</taxon>
        <taxon>Demospongiae</taxon>
        <taxon>Heteroscleromorpha</taxon>
        <taxon>Haplosclerida</taxon>
        <taxon>Niphatidae</taxon>
        <taxon>Amphimedon</taxon>
    </lineage>
</organism>
<proteinExistence type="predicted"/>
<name>A0A1X7V4H2_AMPQE</name>
<evidence type="ECO:0000256" key="1">
    <source>
        <dbReference type="SAM" id="MobiDB-lite"/>
    </source>
</evidence>
<sequence>MDAVNAVGSVAGVGKAGDDEADAAAIVDGGIMGTEDGGTATTGTRRPCRLPIISHPHQVKVVTAKDPHLVLNQILVLVAVATFYDALEVLWSIVRGHASRIPVTEAQRSYCRGYPTLFSATEFLFSEKMSITQLRQAKVSKNPPYYLVYFEQDETVIKAAALVEKQSDLEPGSHVEEKEAIYNAIVVTSGTKDDVINVEEQFFDGMYNQYFTHDSSDSNDEDGDVSLDNGNQRDGSEVDEPKPTKRKRNDSGKGRQTKRFKEAINSFRVRVYKLEMQTQLRLSQCSVIMNHVFRSMILPSESSFHLHQNSTSHTVISQLQIKNVKASSPALQSPLTPCRFAVTQSALKPGPPSVSPHHPVGPVPLRPLPVAAITPQPAAPISPNPDTSITPPAAGQQSLRGIAVQPAPVTSSNSEDVLHDPSDVIRKYPKLNSVANAGKLAVLLATESYIDLANQKREFYYVKQDLVGRIRNYKEAGFSGEDTSSGNTTVTLLQLWLP</sequence>